<protein>
    <recommendedName>
        <fullName evidence="11">ATP-binding protein Uup</fullName>
        <ecNumber evidence="11">3.6.1.-</ecNumber>
    </recommendedName>
</protein>
<dbReference type="CDD" id="cd03221">
    <property type="entry name" value="ABCF_EF-3"/>
    <property type="match status" value="2"/>
</dbReference>
<dbReference type="PROSITE" id="PS50893">
    <property type="entry name" value="ABC_TRANSPORTER_2"/>
    <property type="match status" value="2"/>
</dbReference>
<comment type="caution">
    <text evidence="14">The sequence shown here is derived from an EMBL/GenBank/DDBJ whole genome shotgun (WGS) entry which is preliminary data.</text>
</comment>
<dbReference type="InterPro" id="IPR003593">
    <property type="entry name" value="AAA+_ATPase"/>
</dbReference>
<dbReference type="PANTHER" id="PTHR42855:SF1">
    <property type="entry name" value="ABC TRANSPORTER DOMAIN-CONTAINING PROTEIN"/>
    <property type="match status" value="1"/>
</dbReference>
<keyword evidence="3 11" id="KW-0547">Nucleotide-binding</keyword>
<feature type="binding site" evidence="11">
    <location>
        <begin position="317"/>
        <end position="324"/>
    </location>
    <ligand>
        <name>ATP</name>
        <dbReference type="ChEBI" id="CHEBI:30616"/>
        <label>2</label>
    </ligand>
</feature>
<dbReference type="GO" id="GO:0005737">
    <property type="term" value="C:cytoplasm"/>
    <property type="evidence" value="ECO:0007669"/>
    <property type="project" value="UniProtKB-SubCell"/>
</dbReference>
<evidence type="ECO:0000256" key="11">
    <source>
        <dbReference type="HAMAP-Rule" id="MF_00848"/>
    </source>
</evidence>
<keyword evidence="5 11" id="KW-0378">Hydrolase</keyword>
<evidence type="ECO:0000256" key="5">
    <source>
        <dbReference type="ARBA" id="ARBA00022801"/>
    </source>
</evidence>
<dbReference type="InterPro" id="IPR043686">
    <property type="entry name" value="Uup"/>
</dbReference>
<dbReference type="PROSITE" id="PS00211">
    <property type="entry name" value="ABC_TRANSPORTER_1"/>
    <property type="match status" value="2"/>
</dbReference>
<organism evidence="14 15">
    <name type="scientific">Govanella unica</name>
    <dbReference type="NCBI Taxonomy" id="2975056"/>
    <lineage>
        <taxon>Bacteria</taxon>
        <taxon>Pseudomonadati</taxon>
        <taxon>Pseudomonadota</taxon>
        <taxon>Alphaproteobacteria</taxon>
        <taxon>Emcibacterales</taxon>
        <taxon>Govanellaceae</taxon>
        <taxon>Govanella</taxon>
    </lineage>
</organism>
<dbReference type="InterPro" id="IPR027417">
    <property type="entry name" value="P-loop_NTPase"/>
</dbReference>
<feature type="compositionally biased region" description="Low complexity" evidence="12">
    <location>
        <begin position="504"/>
        <end position="518"/>
    </location>
</feature>
<evidence type="ECO:0000256" key="6">
    <source>
        <dbReference type="ARBA" id="ARBA00022840"/>
    </source>
</evidence>
<dbReference type="GO" id="GO:0006281">
    <property type="term" value="P:DNA repair"/>
    <property type="evidence" value="ECO:0007669"/>
    <property type="project" value="UniProtKB-KW"/>
</dbReference>
<dbReference type="GO" id="GO:0003677">
    <property type="term" value="F:DNA binding"/>
    <property type="evidence" value="ECO:0007669"/>
    <property type="project" value="UniProtKB-UniRule"/>
</dbReference>
<feature type="binding site" evidence="11">
    <location>
        <begin position="38"/>
        <end position="45"/>
    </location>
    <ligand>
        <name>ATP</name>
        <dbReference type="ChEBI" id="CHEBI:30616"/>
        <label>1</label>
    </ligand>
</feature>
<dbReference type="InterPro" id="IPR003439">
    <property type="entry name" value="ABC_transporter-like_ATP-bd"/>
</dbReference>
<proteinExistence type="inferred from homology"/>
<dbReference type="InterPro" id="IPR032524">
    <property type="entry name" value="ABC_tran_C"/>
</dbReference>
<feature type="coiled-coil region" evidence="11">
    <location>
        <begin position="567"/>
        <end position="594"/>
    </location>
</feature>
<evidence type="ECO:0000256" key="9">
    <source>
        <dbReference type="ARBA" id="ARBA00049360"/>
    </source>
</evidence>
<keyword evidence="8 11" id="KW-0234">DNA repair</keyword>
<keyword evidence="4 11" id="KW-0227">DNA damage</keyword>
<dbReference type="InterPro" id="IPR037118">
    <property type="entry name" value="Val-tRNA_synth_C_sf"/>
</dbReference>
<comment type="catalytic activity">
    <reaction evidence="9 11">
        <text>ATP + H2O = ADP + phosphate + H(+)</text>
        <dbReference type="Rhea" id="RHEA:13065"/>
        <dbReference type="ChEBI" id="CHEBI:15377"/>
        <dbReference type="ChEBI" id="CHEBI:15378"/>
        <dbReference type="ChEBI" id="CHEBI:30616"/>
        <dbReference type="ChEBI" id="CHEBI:43474"/>
        <dbReference type="ChEBI" id="CHEBI:456216"/>
    </reaction>
</comment>
<keyword evidence="7 11" id="KW-0238">DNA-binding</keyword>
<dbReference type="FunFam" id="3.40.50.300:FF:000309">
    <property type="entry name" value="ABC transporter ATP-binding protein"/>
    <property type="match status" value="1"/>
</dbReference>
<dbReference type="GO" id="GO:0016887">
    <property type="term" value="F:ATP hydrolysis activity"/>
    <property type="evidence" value="ECO:0007669"/>
    <property type="project" value="UniProtKB-UniRule"/>
</dbReference>
<evidence type="ECO:0000313" key="15">
    <source>
        <dbReference type="Proteomes" id="UP001141619"/>
    </source>
</evidence>
<keyword evidence="6 11" id="KW-0067">ATP-binding</keyword>
<dbReference type="PANTHER" id="PTHR42855">
    <property type="entry name" value="ABC TRANSPORTER ATP-BINDING SUBUNIT"/>
    <property type="match status" value="1"/>
</dbReference>
<feature type="domain" description="ABC transporter" evidence="13">
    <location>
        <begin position="6"/>
        <end position="218"/>
    </location>
</feature>
<evidence type="ECO:0000256" key="10">
    <source>
        <dbReference type="ARBA" id="ARBA00061478"/>
    </source>
</evidence>
<dbReference type="SMART" id="SM00382">
    <property type="entry name" value="AAA"/>
    <property type="match status" value="2"/>
</dbReference>
<dbReference type="Proteomes" id="UP001141619">
    <property type="component" value="Unassembled WGS sequence"/>
</dbReference>
<dbReference type="Gene3D" id="1.10.287.380">
    <property type="entry name" value="Valyl-tRNA synthetase, C-terminal domain"/>
    <property type="match status" value="1"/>
</dbReference>
<dbReference type="EMBL" id="JANWOI010000004">
    <property type="protein sequence ID" value="MDA5194802.1"/>
    <property type="molecule type" value="Genomic_DNA"/>
</dbReference>
<comment type="similarity">
    <text evidence="10 11">Belongs to the ABC transporter superfamily. ABCF family. Uup subfamily.</text>
</comment>
<evidence type="ECO:0000256" key="2">
    <source>
        <dbReference type="ARBA" id="ARBA00022737"/>
    </source>
</evidence>
<dbReference type="AlphaFoldDB" id="A0A9X3U001"/>
<keyword evidence="2 11" id="KW-0677">Repeat</keyword>
<dbReference type="Pfam" id="PF00005">
    <property type="entry name" value="ABC_tran"/>
    <property type="match status" value="2"/>
</dbReference>
<dbReference type="EC" id="3.6.1.-" evidence="11"/>
<dbReference type="Gene3D" id="3.40.50.300">
    <property type="entry name" value="P-loop containing nucleotide triphosphate hydrolases"/>
    <property type="match status" value="2"/>
</dbReference>
<evidence type="ECO:0000256" key="8">
    <source>
        <dbReference type="ARBA" id="ARBA00023204"/>
    </source>
</evidence>
<evidence type="ECO:0000256" key="4">
    <source>
        <dbReference type="ARBA" id="ARBA00022763"/>
    </source>
</evidence>
<dbReference type="InterPro" id="IPR017871">
    <property type="entry name" value="ABC_transporter-like_CS"/>
</dbReference>
<comment type="subcellular location">
    <subcellularLocation>
        <location evidence="11">Cytoplasm</location>
    </subcellularLocation>
    <text evidence="11">Associates with ribosomes.</text>
</comment>
<keyword evidence="11" id="KW-0175">Coiled coil</keyword>
<evidence type="ECO:0000256" key="12">
    <source>
        <dbReference type="SAM" id="MobiDB-lite"/>
    </source>
</evidence>
<dbReference type="GO" id="GO:0043022">
    <property type="term" value="F:ribosome binding"/>
    <property type="evidence" value="ECO:0007669"/>
    <property type="project" value="UniProtKB-UniRule"/>
</dbReference>
<dbReference type="GO" id="GO:0005524">
    <property type="term" value="F:ATP binding"/>
    <property type="evidence" value="ECO:0007669"/>
    <property type="project" value="UniProtKB-UniRule"/>
</dbReference>
<keyword evidence="1 11" id="KW-0963">Cytoplasm</keyword>
<keyword evidence="15" id="KW-1185">Reference proteome</keyword>
<reference evidence="14" key="1">
    <citation type="submission" date="2022-08" db="EMBL/GenBank/DDBJ databases">
        <authorList>
            <person name="Vandamme P."/>
            <person name="Hettiarachchi A."/>
            <person name="Peeters C."/>
            <person name="Cnockaert M."/>
            <person name="Carlier A."/>
        </authorList>
    </citation>
    <scope>NUCLEOTIDE SEQUENCE</scope>
    <source>
        <strain evidence="14">LMG 31809</strain>
    </source>
</reference>
<feature type="domain" description="ABC transporter" evidence="13">
    <location>
        <begin position="285"/>
        <end position="503"/>
    </location>
</feature>
<name>A0A9X3U001_9PROT</name>
<gene>
    <name evidence="11" type="primary">uup</name>
    <name evidence="14" type="ORF">NYP16_12650</name>
</gene>
<dbReference type="RefSeq" id="WP_274944509.1">
    <property type="nucleotide sequence ID" value="NZ_JANWOI010000004.1"/>
</dbReference>
<evidence type="ECO:0000313" key="14">
    <source>
        <dbReference type="EMBL" id="MDA5194802.1"/>
    </source>
</evidence>
<dbReference type="HAMAP" id="MF_00848">
    <property type="entry name" value="Uup"/>
    <property type="match status" value="1"/>
</dbReference>
<evidence type="ECO:0000256" key="7">
    <source>
        <dbReference type="ARBA" id="ARBA00023125"/>
    </source>
</evidence>
<dbReference type="Pfam" id="PF16326">
    <property type="entry name" value="ABC_tran_CTD"/>
    <property type="match status" value="1"/>
</dbReference>
<accession>A0A9X3U001</accession>
<evidence type="ECO:0000256" key="1">
    <source>
        <dbReference type="ARBA" id="ARBA00022490"/>
    </source>
</evidence>
<feature type="region of interest" description="Disordered" evidence="12">
    <location>
        <begin position="499"/>
        <end position="522"/>
    </location>
</feature>
<evidence type="ECO:0000259" key="13">
    <source>
        <dbReference type="PROSITE" id="PS50893"/>
    </source>
</evidence>
<comment type="function">
    <text evidence="11">Probably plays a role in ribosome assembly or function. May be involved in resolution of branched DNA intermediates that result from template switching in postreplication gaps. Binds DNA and has ATPase activity.</text>
</comment>
<sequence length="600" mass="65811">MAPPVMTLKDIRLRLHAHPLFSGVELVLEANDRVCLVGRNGSGKSTLLKVIAGEMEPDSGERFVKPGTHIVYLPQEPVFDGFDTVEAFVADGLPANARDDHYLVELMLAELGVDPHTSTATLSGGESRKAALARAFVADPDVLLLDEPTNHLDLATIDWLETKLKSFAGAFIVISHDRTFLRNVSRASFWLDRGLVRSTNRGYAAFDEWAEQVYAEEEQAAQRFEKKLAEELHWLARGVTARRKRNQGRLRRLQDLRQDKADAIKRTGTVSLQAGSGSISGKIVIDAEHISKSFGERQLFKDFSTRIGRGDRVGIIGPNGAGKTTLLKIMTGLAKPDEGKVKLGASLTIATLDQTRSALRETATVQDALSDGNDYVTVLGAERHVASYARDFLFTSEQLRAPVAALSGGERNRLLLARILAKPSNLLILDEPTNDLDMETLDLLEELLADYDGTLILVSHDRDFLDRVVTSTIVLEGDGTALEYPGGYSDYLIQRRERKAQEKSAASGKSPAPAQPAADKGTAKLSYKHKRRLELLPGEISATQDLIAKTEKALADPQLYSRDPSGFAKTSAALDAAQAKLQNLEHEWLEIEMLRDELGG</sequence>
<evidence type="ECO:0000256" key="3">
    <source>
        <dbReference type="ARBA" id="ARBA00022741"/>
    </source>
</evidence>
<dbReference type="InterPro" id="IPR051309">
    <property type="entry name" value="ABCF_ATPase"/>
</dbReference>
<reference evidence="14" key="2">
    <citation type="journal article" date="2023" name="Syst. Appl. Microbiol.">
        <title>Govania unica gen. nov., sp. nov., a rare biosphere bacterium that represents a novel family in the class Alphaproteobacteria.</title>
        <authorList>
            <person name="Vandamme P."/>
            <person name="Peeters C."/>
            <person name="Hettiarachchi A."/>
            <person name="Cnockaert M."/>
            <person name="Carlier A."/>
        </authorList>
    </citation>
    <scope>NUCLEOTIDE SEQUENCE</scope>
    <source>
        <strain evidence="14">LMG 31809</strain>
    </source>
</reference>
<dbReference type="SUPFAM" id="SSF52540">
    <property type="entry name" value="P-loop containing nucleoside triphosphate hydrolases"/>
    <property type="match status" value="2"/>
</dbReference>